<keyword evidence="4 5" id="KW-0472">Membrane</keyword>
<evidence type="ECO:0000256" key="2">
    <source>
        <dbReference type="ARBA" id="ARBA00022692"/>
    </source>
</evidence>
<evidence type="ECO:0000256" key="3">
    <source>
        <dbReference type="ARBA" id="ARBA00022989"/>
    </source>
</evidence>
<dbReference type="Gene3D" id="1.20.120.550">
    <property type="entry name" value="Membrane associated eicosanoid/glutathione metabolism-like domain"/>
    <property type="match status" value="1"/>
</dbReference>
<dbReference type="SUPFAM" id="SSF161084">
    <property type="entry name" value="MAPEG domain-like"/>
    <property type="match status" value="1"/>
</dbReference>
<dbReference type="InterPro" id="IPR023352">
    <property type="entry name" value="MAPEG-like_dom_sf"/>
</dbReference>
<reference evidence="6 7" key="1">
    <citation type="submission" date="2021-08" db="EMBL/GenBank/DDBJ databases">
        <title>Comparative Genomics Analysis of the Genus Qipengyuania Reveals Extensive Genetic Diversity and Metabolic Versatility, Including the Description of Fifteen Novel Species.</title>
        <authorList>
            <person name="Liu Y."/>
        </authorList>
    </citation>
    <scope>NUCLEOTIDE SEQUENCE [LARGE SCALE GENOMIC DNA]</scope>
    <source>
        <strain evidence="6 7">1NDH13</strain>
    </source>
</reference>
<protein>
    <submittedName>
        <fullName evidence="6">MAPEG family protein</fullName>
    </submittedName>
</protein>
<feature type="transmembrane region" description="Helical" evidence="5">
    <location>
        <begin position="121"/>
        <end position="144"/>
    </location>
</feature>
<dbReference type="EMBL" id="CP081295">
    <property type="protein sequence ID" value="QZD89963.1"/>
    <property type="molecule type" value="Genomic_DNA"/>
</dbReference>
<feature type="transmembrane region" description="Helical" evidence="5">
    <location>
        <begin position="76"/>
        <end position="101"/>
    </location>
</feature>
<dbReference type="RefSeq" id="WP_221425439.1">
    <property type="nucleotide sequence ID" value="NZ_CP081295.1"/>
</dbReference>
<proteinExistence type="predicted"/>
<evidence type="ECO:0000256" key="4">
    <source>
        <dbReference type="ARBA" id="ARBA00023136"/>
    </source>
</evidence>
<sequence length="152" mass="16587">MQAQLLAPAAVLVLWSLIMLYWMAFTRLPALKKLGGGGGLRDAKPGGRGQDLEGVIPDQVQWKAHNYAHLMEQPTIFYAAVLILAVMGPGSWDVLLAWIYVGLRIIHSVYQSTVNVVKVRFLLFLVSSLALTILAVRAVMATLLHDPSLAPA</sequence>
<accession>A0ABX8ZLT0</accession>
<keyword evidence="2 5" id="KW-0812">Transmembrane</keyword>
<organism evidence="6 7">
    <name type="scientific">Qipengyuania aurantiaca</name>
    <dbReference type="NCBI Taxonomy" id="2867233"/>
    <lineage>
        <taxon>Bacteria</taxon>
        <taxon>Pseudomonadati</taxon>
        <taxon>Pseudomonadota</taxon>
        <taxon>Alphaproteobacteria</taxon>
        <taxon>Sphingomonadales</taxon>
        <taxon>Erythrobacteraceae</taxon>
        <taxon>Qipengyuania</taxon>
    </lineage>
</organism>
<keyword evidence="7" id="KW-1185">Reference proteome</keyword>
<comment type="subcellular location">
    <subcellularLocation>
        <location evidence="1">Membrane</location>
    </subcellularLocation>
</comment>
<evidence type="ECO:0000256" key="1">
    <source>
        <dbReference type="ARBA" id="ARBA00004370"/>
    </source>
</evidence>
<keyword evidence="3 5" id="KW-1133">Transmembrane helix</keyword>
<evidence type="ECO:0000256" key="5">
    <source>
        <dbReference type="SAM" id="Phobius"/>
    </source>
</evidence>
<feature type="transmembrane region" description="Helical" evidence="5">
    <location>
        <begin position="6"/>
        <end position="24"/>
    </location>
</feature>
<dbReference type="Pfam" id="PF01124">
    <property type="entry name" value="MAPEG"/>
    <property type="match status" value="1"/>
</dbReference>
<name>A0ABX8ZLT0_9SPHN</name>
<evidence type="ECO:0000313" key="6">
    <source>
        <dbReference type="EMBL" id="QZD89963.1"/>
    </source>
</evidence>
<dbReference type="InterPro" id="IPR001129">
    <property type="entry name" value="Membr-assoc_MAPEG"/>
</dbReference>
<evidence type="ECO:0000313" key="7">
    <source>
        <dbReference type="Proteomes" id="UP000824281"/>
    </source>
</evidence>
<dbReference type="Proteomes" id="UP000824281">
    <property type="component" value="Chromosome"/>
</dbReference>
<gene>
    <name evidence="6" type="ORF">K3148_00670</name>
</gene>